<gene>
    <name evidence="2" type="ORF">Y013_18590</name>
</gene>
<dbReference type="KEGG" id="rpy:Y013_18590"/>
<keyword evidence="1" id="KW-1133">Transmembrane helix</keyword>
<evidence type="ECO:0000313" key="3">
    <source>
        <dbReference type="Proteomes" id="UP000018781"/>
    </source>
</evidence>
<evidence type="ECO:0000256" key="1">
    <source>
        <dbReference type="SAM" id="Phobius"/>
    </source>
</evidence>
<evidence type="ECO:0000313" key="2">
    <source>
        <dbReference type="EMBL" id="AHD23873.1"/>
    </source>
</evidence>
<dbReference type="AlphaFoldDB" id="V9XN95"/>
<name>V9XN95_9NOCA</name>
<proteinExistence type="predicted"/>
<dbReference type="EMBL" id="CP006996">
    <property type="protein sequence ID" value="AHD23873.1"/>
    <property type="molecule type" value="Genomic_DNA"/>
</dbReference>
<sequence>MLMELFSLVLIIGALAVVLPMAVRVFRDKDR</sequence>
<protein>
    <submittedName>
        <fullName evidence="2">Uncharacterized protein</fullName>
    </submittedName>
</protein>
<keyword evidence="1" id="KW-0472">Membrane</keyword>
<organism evidence="2 3">
    <name type="scientific">Rhodococcus pyridinivorans SB3094</name>
    <dbReference type="NCBI Taxonomy" id="1435356"/>
    <lineage>
        <taxon>Bacteria</taxon>
        <taxon>Bacillati</taxon>
        <taxon>Actinomycetota</taxon>
        <taxon>Actinomycetes</taxon>
        <taxon>Mycobacteriales</taxon>
        <taxon>Nocardiaceae</taxon>
        <taxon>Rhodococcus</taxon>
    </lineage>
</organism>
<reference evidence="2 3" key="1">
    <citation type="journal article" date="2014" name="Genome Announc.">
        <title>Complete Genome of Rhodococcus pyridinivorans SB3094, a Methyl-Ethyl-Ketone-Degrading Bacterium Used for Bioaugmentation.</title>
        <authorList>
            <person name="Dueholm M.S."/>
            <person name="Albertsen M."/>
            <person name="D'Imperio S."/>
            <person name="Tale V.P."/>
            <person name="Lewis D."/>
            <person name="Nielsen P.H."/>
            <person name="Nielsen J.L."/>
        </authorList>
    </citation>
    <scope>NUCLEOTIDE SEQUENCE [LARGE SCALE GENOMIC DNA]</scope>
    <source>
        <strain evidence="2 3">SB3094</strain>
    </source>
</reference>
<dbReference type="HOGENOM" id="CLU_220055_0_0_11"/>
<keyword evidence="1" id="KW-0812">Transmembrane</keyword>
<accession>V9XN95</accession>
<dbReference type="Proteomes" id="UP000018781">
    <property type="component" value="Chromosome"/>
</dbReference>
<feature type="transmembrane region" description="Helical" evidence="1">
    <location>
        <begin position="6"/>
        <end position="26"/>
    </location>
</feature>